<dbReference type="Pfam" id="PF03265">
    <property type="entry name" value="DNase_II"/>
    <property type="match status" value="1"/>
</dbReference>
<dbReference type="InterPro" id="IPR004947">
    <property type="entry name" value="DNase_II"/>
</dbReference>
<evidence type="ECO:0000313" key="4">
    <source>
        <dbReference type="EMBL" id="KAJ8039066.1"/>
    </source>
</evidence>
<dbReference type="PANTHER" id="PTHR10858:SF23">
    <property type="entry name" value="DEOXYRIBONUCLEASE II"/>
    <property type="match status" value="1"/>
</dbReference>
<dbReference type="AlphaFoldDB" id="A0A9Q1C725"/>
<feature type="chain" id="PRO_5040194808" evidence="3">
    <location>
        <begin position="25"/>
        <end position="350"/>
    </location>
</feature>
<proteinExistence type="inferred from homology"/>
<evidence type="ECO:0000256" key="2">
    <source>
        <dbReference type="ARBA" id="ARBA00022801"/>
    </source>
</evidence>
<comment type="similarity">
    <text evidence="1">Belongs to the DNase II family.</text>
</comment>
<evidence type="ECO:0000256" key="3">
    <source>
        <dbReference type="SAM" id="SignalP"/>
    </source>
</evidence>
<evidence type="ECO:0000313" key="5">
    <source>
        <dbReference type="Proteomes" id="UP001152320"/>
    </source>
</evidence>
<dbReference type="CDD" id="cd09120">
    <property type="entry name" value="PLDc_DNaseII_1"/>
    <property type="match status" value="1"/>
</dbReference>
<dbReference type="PANTHER" id="PTHR10858">
    <property type="entry name" value="DEOXYRIBONUCLEASE II"/>
    <property type="match status" value="1"/>
</dbReference>
<keyword evidence="3" id="KW-0732">Signal</keyword>
<sequence>MSRVTIATALFILNIVGEIVHVASVTCRDMNGLDVDWYYIYKLPKITSNQNPLINEGIGFYYLDYNQQSFQLSTAAMNESSQPVAQTLQEIYNSPSENVAHIMYNDHPPDEEYQWSYGHTKGVVAYDRNNGFWMIHSVPRFPRRFGPYAWADNGRRYGQSVLCVSFKSPEMENIAKQLLYNYPCVYGSNLPSNLLEIAPTFQEVVSGSHVPGAPFYKQVTLRSRGGQQFTHYAKHNHFGKDLYAKLVAEDLERDLYVETWKRNTPLPSDCSAQHHAYNILEIKFPSTDQFSYREDHSKWAISDQSANVICIGDINRERDQFDRGGGTLCANLPNVWQEYKDLIAQYEPCP</sequence>
<evidence type="ECO:0000256" key="1">
    <source>
        <dbReference type="ARBA" id="ARBA00007527"/>
    </source>
</evidence>
<gene>
    <name evidence="4" type="ORF">HOLleu_16663</name>
</gene>
<dbReference type="GO" id="GO:0006309">
    <property type="term" value="P:apoptotic DNA fragmentation"/>
    <property type="evidence" value="ECO:0007669"/>
    <property type="project" value="TreeGrafter"/>
</dbReference>
<organism evidence="4 5">
    <name type="scientific">Holothuria leucospilota</name>
    <name type="common">Black long sea cucumber</name>
    <name type="synonym">Mertensiothuria leucospilota</name>
    <dbReference type="NCBI Taxonomy" id="206669"/>
    <lineage>
        <taxon>Eukaryota</taxon>
        <taxon>Metazoa</taxon>
        <taxon>Echinodermata</taxon>
        <taxon>Eleutherozoa</taxon>
        <taxon>Echinozoa</taxon>
        <taxon>Holothuroidea</taxon>
        <taxon>Aspidochirotacea</taxon>
        <taxon>Aspidochirotida</taxon>
        <taxon>Holothuriidae</taxon>
        <taxon>Holothuria</taxon>
    </lineage>
</organism>
<comment type="caution">
    <text evidence="4">The sequence shown here is derived from an EMBL/GenBank/DDBJ whole genome shotgun (WGS) entry which is preliminary data.</text>
</comment>
<dbReference type="OrthoDB" id="10261598at2759"/>
<dbReference type="GO" id="GO:0004531">
    <property type="term" value="F:deoxyribonuclease II activity"/>
    <property type="evidence" value="ECO:0007669"/>
    <property type="project" value="InterPro"/>
</dbReference>
<dbReference type="EMBL" id="JAIZAY010000007">
    <property type="protein sequence ID" value="KAJ8039066.1"/>
    <property type="molecule type" value="Genomic_DNA"/>
</dbReference>
<keyword evidence="2" id="KW-0378">Hydrolase</keyword>
<dbReference type="CDD" id="cd09121">
    <property type="entry name" value="PLDc_DNaseII_2"/>
    <property type="match status" value="1"/>
</dbReference>
<feature type="signal peptide" evidence="3">
    <location>
        <begin position="1"/>
        <end position="24"/>
    </location>
</feature>
<accession>A0A9Q1C725</accession>
<protein>
    <submittedName>
        <fullName evidence="4">Plancitoxin-1</fullName>
    </submittedName>
</protein>
<reference evidence="4" key="1">
    <citation type="submission" date="2021-10" db="EMBL/GenBank/DDBJ databases">
        <title>Tropical sea cucumber genome reveals ecological adaptation and Cuvierian tubules defense mechanism.</title>
        <authorList>
            <person name="Chen T."/>
        </authorList>
    </citation>
    <scope>NUCLEOTIDE SEQUENCE</scope>
    <source>
        <strain evidence="4">Nanhai2018</strain>
        <tissue evidence="4">Muscle</tissue>
    </source>
</reference>
<dbReference type="Proteomes" id="UP001152320">
    <property type="component" value="Chromosome 7"/>
</dbReference>
<keyword evidence="5" id="KW-1185">Reference proteome</keyword>
<name>A0A9Q1C725_HOLLE</name>